<proteinExistence type="predicted"/>
<dbReference type="OrthoDB" id="5839413at2759"/>
<evidence type="ECO:0000313" key="1">
    <source>
        <dbReference type="EMBL" id="CAG9532806.1"/>
    </source>
</evidence>
<organism evidence="1 2">
    <name type="scientific">Cercopithifilaria johnstoni</name>
    <dbReference type="NCBI Taxonomy" id="2874296"/>
    <lineage>
        <taxon>Eukaryota</taxon>
        <taxon>Metazoa</taxon>
        <taxon>Ecdysozoa</taxon>
        <taxon>Nematoda</taxon>
        <taxon>Chromadorea</taxon>
        <taxon>Rhabditida</taxon>
        <taxon>Spirurina</taxon>
        <taxon>Spiruromorpha</taxon>
        <taxon>Filarioidea</taxon>
        <taxon>Onchocercidae</taxon>
        <taxon>Cercopithifilaria</taxon>
    </lineage>
</organism>
<dbReference type="EMBL" id="CAKAEH010001060">
    <property type="protein sequence ID" value="CAG9532806.1"/>
    <property type="molecule type" value="Genomic_DNA"/>
</dbReference>
<accession>A0A8J2M130</accession>
<keyword evidence="2" id="KW-1185">Reference proteome</keyword>
<reference evidence="1" key="1">
    <citation type="submission" date="2021-09" db="EMBL/GenBank/DDBJ databases">
        <authorList>
            <consortium name="Pathogen Informatics"/>
        </authorList>
    </citation>
    <scope>NUCLEOTIDE SEQUENCE</scope>
</reference>
<dbReference type="Proteomes" id="UP000746747">
    <property type="component" value="Unassembled WGS sequence"/>
</dbReference>
<protein>
    <submittedName>
        <fullName evidence="1">Uncharacterized protein</fullName>
    </submittedName>
</protein>
<dbReference type="AlphaFoldDB" id="A0A8J2M130"/>
<comment type="caution">
    <text evidence="1">The sequence shown here is derived from an EMBL/GenBank/DDBJ whole genome shotgun (WGS) entry which is preliminary data.</text>
</comment>
<gene>
    <name evidence="1" type="ORF">CJOHNSTONI_LOCUS3085</name>
</gene>
<sequence length="86" mass="10241">MCNGKEELLRNKRVLKVAQIYFNDFKDIIHDAGLITYQLSKTLIQSWITKITRFPKNVVELSVEEFKYFFDFGSVPDDFDYSFLMM</sequence>
<name>A0A8J2M130_9BILA</name>
<evidence type="ECO:0000313" key="2">
    <source>
        <dbReference type="Proteomes" id="UP000746747"/>
    </source>
</evidence>